<name>A0A0J5SQ53_9BACI</name>
<gene>
    <name evidence="1" type="ORF">AV649_09720</name>
</gene>
<comment type="caution">
    <text evidence="1">The sequence shown here is derived from an EMBL/GenBank/DDBJ whole genome shotgun (WGS) entry which is preliminary data.</text>
</comment>
<dbReference type="InterPro" id="IPR020355">
    <property type="entry name" value="Uncharacterised_YhcU"/>
</dbReference>
<organism evidence="1 2">
    <name type="scientific">Rossellomorea marisflavi</name>
    <dbReference type="NCBI Taxonomy" id="189381"/>
    <lineage>
        <taxon>Bacteria</taxon>
        <taxon>Bacillati</taxon>
        <taxon>Bacillota</taxon>
        <taxon>Bacilli</taxon>
        <taxon>Bacillales</taxon>
        <taxon>Bacillaceae</taxon>
        <taxon>Rossellomorea</taxon>
    </lineage>
</organism>
<dbReference type="Pfam" id="PF17326">
    <property type="entry name" value="DUF5365"/>
    <property type="match status" value="1"/>
</dbReference>
<dbReference type="RefSeq" id="WP_048004461.1">
    <property type="nucleotide sequence ID" value="NZ_CAXQIX010000044.1"/>
</dbReference>
<dbReference type="EMBL" id="LQQY01000046">
    <property type="protein sequence ID" value="KZE43740.1"/>
    <property type="molecule type" value="Genomic_DNA"/>
</dbReference>
<evidence type="ECO:0000313" key="1">
    <source>
        <dbReference type="EMBL" id="KZE43740.1"/>
    </source>
</evidence>
<dbReference type="OrthoDB" id="2966549at2"/>
<evidence type="ECO:0000313" key="2">
    <source>
        <dbReference type="Proteomes" id="UP000076510"/>
    </source>
</evidence>
<reference evidence="2" key="1">
    <citation type="submission" date="2016-01" db="EMBL/GenBank/DDBJ databases">
        <title>Whole genome sequencing of Bhargavaea cecembensis T14.</title>
        <authorList>
            <person name="Hong K.W."/>
        </authorList>
    </citation>
    <scope>NUCLEOTIDE SEQUENCE [LARGE SCALE GENOMIC DNA]</scope>
    <source>
        <strain evidence="2">M19</strain>
    </source>
</reference>
<sequence>MKILIASTPEQEEQIQELIEYMYCTVFPDYFTDDEIRQMDDLKVLHTHVHEVEYVGTLKEAFQIISSLQTLIAIIETGSEERVYREMFAHNAGILRGFGISFPFSFDQFSEGHDCDNHISLYAKPANQLLI</sequence>
<dbReference type="AlphaFoldDB" id="A0A0J5SQ53"/>
<dbReference type="Proteomes" id="UP000076510">
    <property type="component" value="Unassembled WGS sequence"/>
</dbReference>
<proteinExistence type="predicted"/>
<protein>
    <submittedName>
        <fullName evidence="1">Uncharacterized protein</fullName>
    </submittedName>
</protein>
<dbReference type="PATRIC" id="fig|189381.10.peg.3820"/>
<accession>A0A0J5SQ53</accession>